<organism evidence="1 2">
    <name type="scientific">Bacillus mycoides</name>
    <dbReference type="NCBI Taxonomy" id="1405"/>
    <lineage>
        <taxon>Bacteria</taxon>
        <taxon>Bacillati</taxon>
        <taxon>Bacillota</taxon>
        <taxon>Bacilli</taxon>
        <taxon>Bacillales</taxon>
        <taxon>Bacillaceae</taxon>
        <taxon>Bacillus</taxon>
        <taxon>Bacillus cereus group</taxon>
    </lineage>
</organism>
<protein>
    <submittedName>
        <fullName evidence="1">Uncharacterized protein</fullName>
    </submittedName>
</protein>
<proteinExistence type="predicted"/>
<accession>A0AAP8BFW2</accession>
<gene>
    <name evidence="1" type="ORF">S3E15_03627</name>
</gene>
<reference evidence="1 2" key="1">
    <citation type="submission" date="2016-12" db="EMBL/GenBank/DDBJ databases">
        <title>Genome Sequences of Twelve Sporeforming Bacillus Species Isolated from Foods.</title>
        <authorList>
            <person name="De Jong A."/>
            <person name="Holsappel S."/>
            <person name="Kuipers O.P."/>
        </authorList>
    </citation>
    <scope>NUCLEOTIDE SEQUENCE [LARGE SCALE GENOMIC DNA]</scope>
    <source>
        <strain evidence="1 2">S3E15</strain>
    </source>
</reference>
<sequence>MYIDFIFVPLNHPLLFVIITKDVTLFNKKTFCSSYTMKNKT</sequence>
<dbReference type="AlphaFoldDB" id="A0AAP8BFW2"/>
<comment type="caution">
    <text evidence="1">The sequence shown here is derived from an EMBL/GenBank/DDBJ whole genome shotgun (WGS) entry which is preliminary data.</text>
</comment>
<evidence type="ECO:0000313" key="2">
    <source>
        <dbReference type="Proteomes" id="UP000194131"/>
    </source>
</evidence>
<dbReference type="Proteomes" id="UP000194131">
    <property type="component" value="Unassembled WGS sequence"/>
</dbReference>
<evidence type="ECO:0000313" key="1">
    <source>
        <dbReference type="EMBL" id="OSX95029.1"/>
    </source>
</evidence>
<name>A0AAP8BFW2_BACMY</name>
<dbReference type="EMBL" id="MRWU01000003">
    <property type="protein sequence ID" value="OSX95029.1"/>
    <property type="molecule type" value="Genomic_DNA"/>
</dbReference>